<dbReference type="AlphaFoldDB" id="A0A8D9M195"/>
<gene>
    <name evidence="1" type="ORF">BRAPAZ1V2_A02P34850.2</name>
</gene>
<protein>
    <submittedName>
        <fullName evidence="1">Uncharacterized protein</fullName>
    </submittedName>
</protein>
<dbReference type="Gramene" id="A02p34850.2_BraZ1">
    <property type="protein sequence ID" value="A02p34850.2_BraZ1.CDS.1"/>
    <property type="gene ID" value="A02g34850.2_BraZ1"/>
</dbReference>
<dbReference type="Proteomes" id="UP000694005">
    <property type="component" value="Chromosome A02"/>
</dbReference>
<reference evidence="1 2" key="1">
    <citation type="submission" date="2021-07" db="EMBL/GenBank/DDBJ databases">
        <authorList>
            <consortium name="Genoscope - CEA"/>
            <person name="William W."/>
        </authorList>
    </citation>
    <scope>NUCLEOTIDE SEQUENCE [LARGE SCALE GENOMIC DNA]</scope>
</reference>
<evidence type="ECO:0000313" key="1">
    <source>
        <dbReference type="EMBL" id="CAG7894533.1"/>
    </source>
</evidence>
<sequence length="78" mass="8628">MNPSECNSVDEHEWIPCSNVQIEDPFAISDISITISKSNNLIEKIVALIQNMESKEELLGQATTSLTTFIYSAVSHNS</sequence>
<organism evidence="1 2">
    <name type="scientific">Brassica campestris</name>
    <name type="common">Field mustard</name>
    <dbReference type="NCBI Taxonomy" id="3711"/>
    <lineage>
        <taxon>Eukaryota</taxon>
        <taxon>Viridiplantae</taxon>
        <taxon>Streptophyta</taxon>
        <taxon>Embryophyta</taxon>
        <taxon>Tracheophyta</taxon>
        <taxon>Spermatophyta</taxon>
        <taxon>Magnoliopsida</taxon>
        <taxon>eudicotyledons</taxon>
        <taxon>Gunneridae</taxon>
        <taxon>Pentapetalae</taxon>
        <taxon>rosids</taxon>
        <taxon>malvids</taxon>
        <taxon>Brassicales</taxon>
        <taxon>Brassicaceae</taxon>
        <taxon>Brassiceae</taxon>
        <taxon>Brassica</taxon>
    </lineage>
</organism>
<evidence type="ECO:0000313" key="2">
    <source>
        <dbReference type="Proteomes" id="UP000694005"/>
    </source>
</evidence>
<name>A0A8D9M195_BRACM</name>
<accession>A0A8D9M195</accession>
<dbReference type="EMBL" id="LS974618">
    <property type="protein sequence ID" value="CAG7894533.1"/>
    <property type="molecule type" value="Genomic_DNA"/>
</dbReference>
<proteinExistence type="predicted"/>